<organism evidence="2 3">
    <name type="scientific">Abeliophyllum distichum</name>
    <dbReference type="NCBI Taxonomy" id="126358"/>
    <lineage>
        <taxon>Eukaryota</taxon>
        <taxon>Viridiplantae</taxon>
        <taxon>Streptophyta</taxon>
        <taxon>Embryophyta</taxon>
        <taxon>Tracheophyta</taxon>
        <taxon>Spermatophyta</taxon>
        <taxon>Magnoliopsida</taxon>
        <taxon>eudicotyledons</taxon>
        <taxon>Gunneridae</taxon>
        <taxon>Pentapetalae</taxon>
        <taxon>asterids</taxon>
        <taxon>lamiids</taxon>
        <taxon>Lamiales</taxon>
        <taxon>Oleaceae</taxon>
        <taxon>Forsythieae</taxon>
        <taxon>Abeliophyllum</taxon>
    </lineage>
</organism>
<protein>
    <submittedName>
        <fullName evidence="2">Uncharacterized protein</fullName>
    </submittedName>
</protein>
<feature type="region of interest" description="Disordered" evidence="1">
    <location>
        <begin position="60"/>
        <end position="132"/>
    </location>
</feature>
<feature type="compositionally biased region" description="Polar residues" evidence="1">
    <location>
        <begin position="84"/>
        <end position="93"/>
    </location>
</feature>
<accession>A0ABD1TX28</accession>
<name>A0ABD1TX28_9LAMI</name>
<comment type="caution">
    <text evidence="2">The sequence shown here is derived from an EMBL/GenBank/DDBJ whole genome shotgun (WGS) entry which is preliminary data.</text>
</comment>
<proteinExistence type="predicted"/>
<dbReference type="AlphaFoldDB" id="A0ABD1TX28"/>
<gene>
    <name evidence="2" type="ORF">Adt_13524</name>
</gene>
<feature type="compositionally biased region" description="Acidic residues" evidence="1">
    <location>
        <begin position="69"/>
        <end position="80"/>
    </location>
</feature>
<dbReference type="Proteomes" id="UP001604336">
    <property type="component" value="Unassembled WGS sequence"/>
</dbReference>
<evidence type="ECO:0000313" key="2">
    <source>
        <dbReference type="EMBL" id="KAL2517277.1"/>
    </source>
</evidence>
<sequence length="132" mass="14551">MLRLNGGIGKSRSTKFRARDVSVFQHQYQTFFGGIFATGVHMRTPIMYSQARAFWSGQGHVEDYRDADPDKEEGSDESDSSTDVPSFQLSMSNDDMGRASGSGKRKSSGGITRATKKKSRVEIMSASGLVWD</sequence>
<dbReference type="EMBL" id="JBFOLK010000004">
    <property type="protein sequence ID" value="KAL2517277.1"/>
    <property type="molecule type" value="Genomic_DNA"/>
</dbReference>
<evidence type="ECO:0000313" key="3">
    <source>
        <dbReference type="Proteomes" id="UP001604336"/>
    </source>
</evidence>
<reference evidence="3" key="1">
    <citation type="submission" date="2024-07" db="EMBL/GenBank/DDBJ databases">
        <title>Two chromosome-level genome assemblies of Korean endemic species Abeliophyllum distichum and Forsythia ovata (Oleaceae).</title>
        <authorList>
            <person name="Jang H."/>
        </authorList>
    </citation>
    <scope>NUCLEOTIDE SEQUENCE [LARGE SCALE GENOMIC DNA]</scope>
</reference>
<keyword evidence="3" id="KW-1185">Reference proteome</keyword>
<evidence type="ECO:0000256" key="1">
    <source>
        <dbReference type="SAM" id="MobiDB-lite"/>
    </source>
</evidence>